<keyword evidence="1" id="KW-1133">Transmembrane helix</keyword>
<accession>A0A6A4H3P2</accession>
<gene>
    <name evidence="2" type="ORF">BT96DRAFT_924763</name>
</gene>
<keyword evidence="1" id="KW-0472">Membrane</keyword>
<keyword evidence="1" id="KW-0812">Transmembrane</keyword>
<evidence type="ECO:0000256" key="1">
    <source>
        <dbReference type="SAM" id="Phobius"/>
    </source>
</evidence>
<name>A0A6A4H3P2_9AGAR</name>
<feature type="non-terminal residue" evidence="2">
    <location>
        <position position="88"/>
    </location>
</feature>
<reference evidence="2" key="1">
    <citation type="journal article" date="2019" name="Environ. Microbiol.">
        <title>Fungal ecological strategies reflected in gene transcription - a case study of two litter decomposers.</title>
        <authorList>
            <person name="Barbi F."/>
            <person name="Kohler A."/>
            <person name="Barry K."/>
            <person name="Baskaran P."/>
            <person name="Daum C."/>
            <person name="Fauchery L."/>
            <person name="Ihrmark K."/>
            <person name="Kuo A."/>
            <person name="LaButti K."/>
            <person name="Lipzen A."/>
            <person name="Morin E."/>
            <person name="Grigoriev I.V."/>
            <person name="Henrissat B."/>
            <person name="Lindahl B."/>
            <person name="Martin F."/>
        </authorList>
    </citation>
    <scope>NUCLEOTIDE SEQUENCE</scope>
    <source>
        <strain evidence="2">JB14</strain>
    </source>
</reference>
<evidence type="ECO:0000313" key="2">
    <source>
        <dbReference type="EMBL" id="KAE9392396.1"/>
    </source>
</evidence>
<dbReference type="EMBL" id="ML769597">
    <property type="protein sequence ID" value="KAE9392396.1"/>
    <property type="molecule type" value="Genomic_DNA"/>
</dbReference>
<keyword evidence="3" id="KW-1185">Reference proteome</keyword>
<organism evidence="2 3">
    <name type="scientific">Gymnopus androsaceus JB14</name>
    <dbReference type="NCBI Taxonomy" id="1447944"/>
    <lineage>
        <taxon>Eukaryota</taxon>
        <taxon>Fungi</taxon>
        <taxon>Dikarya</taxon>
        <taxon>Basidiomycota</taxon>
        <taxon>Agaricomycotina</taxon>
        <taxon>Agaricomycetes</taxon>
        <taxon>Agaricomycetidae</taxon>
        <taxon>Agaricales</taxon>
        <taxon>Marasmiineae</taxon>
        <taxon>Omphalotaceae</taxon>
        <taxon>Gymnopus</taxon>
    </lineage>
</organism>
<proteinExistence type="predicted"/>
<evidence type="ECO:0000313" key="3">
    <source>
        <dbReference type="Proteomes" id="UP000799118"/>
    </source>
</evidence>
<dbReference type="Proteomes" id="UP000799118">
    <property type="component" value="Unassembled WGS sequence"/>
</dbReference>
<feature type="transmembrane region" description="Helical" evidence="1">
    <location>
        <begin position="34"/>
        <end position="53"/>
    </location>
</feature>
<sequence length="88" mass="10467">MTGNVNPDYSTKIHSYNAFFTLHRQYRPWRPYRTLPVVGIPHQIVLMLAGLYISNSHNDYLMRYGEEGACFWRVSIERSKFNMCSKKY</sequence>
<protein>
    <submittedName>
        <fullName evidence="2">Uncharacterized protein</fullName>
    </submittedName>
</protein>
<dbReference type="AlphaFoldDB" id="A0A6A4H3P2"/>